<accession>A0A3B0R8B1</accession>
<gene>
    <name evidence="2" type="ORF">MNBD_ALPHA02-1946</name>
</gene>
<dbReference type="Pfam" id="PF01243">
    <property type="entry name" value="PNPOx_N"/>
    <property type="match status" value="1"/>
</dbReference>
<dbReference type="PANTHER" id="PTHR39336:SF1">
    <property type="entry name" value="PYRIDOXAMINE PHOSPHATE OXIDASE FAMILY PROTEIN (AFU_ORTHOLOGUE AFUA_6G11440)"/>
    <property type="match status" value="1"/>
</dbReference>
<dbReference type="EMBL" id="UOED01000033">
    <property type="protein sequence ID" value="VAV88439.1"/>
    <property type="molecule type" value="Genomic_DNA"/>
</dbReference>
<dbReference type="Gene3D" id="2.30.110.10">
    <property type="entry name" value="Electron Transport, Fmn-binding Protein, Chain A"/>
    <property type="match status" value="1"/>
</dbReference>
<reference evidence="2" key="1">
    <citation type="submission" date="2018-06" db="EMBL/GenBank/DDBJ databases">
        <authorList>
            <person name="Zhirakovskaya E."/>
        </authorList>
    </citation>
    <scope>NUCLEOTIDE SEQUENCE</scope>
</reference>
<feature type="domain" description="Pyridoxamine 5'-phosphate oxidase N-terminal" evidence="1">
    <location>
        <begin position="8"/>
        <end position="106"/>
    </location>
</feature>
<dbReference type="InterPro" id="IPR011576">
    <property type="entry name" value="Pyridox_Oxase_N"/>
</dbReference>
<dbReference type="InterPro" id="IPR012349">
    <property type="entry name" value="Split_barrel_FMN-bd"/>
</dbReference>
<dbReference type="PANTHER" id="PTHR39336">
    <property type="entry name" value="PYRIDOXAMINE PHOSPHATE OXIDASE FAMILY PROTEIN (AFU_ORTHOLOGUE AFUA_6G11440)"/>
    <property type="match status" value="1"/>
</dbReference>
<name>A0A3B0R8B1_9ZZZZ</name>
<dbReference type="SUPFAM" id="SSF50475">
    <property type="entry name" value="FMN-binding split barrel"/>
    <property type="match status" value="1"/>
</dbReference>
<dbReference type="AlphaFoldDB" id="A0A3B0R8B1"/>
<evidence type="ECO:0000313" key="2">
    <source>
        <dbReference type="EMBL" id="VAV88439.1"/>
    </source>
</evidence>
<organism evidence="2">
    <name type="scientific">hydrothermal vent metagenome</name>
    <dbReference type="NCBI Taxonomy" id="652676"/>
    <lineage>
        <taxon>unclassified sequences</taxon>
        <taxon>metagenomes</taxon>
        <taxon>ecological metagenomes</taxon>
    </lineage>
</organism>
<sequence length="181" mass="20373">MAEFFETLTQKHIDFIMDQKMFFVATAPKKGRISLSPKGLDCFRIISPTEVAYLDYIGSGNETAAHLLDDGRITVMFNSYSRNPLIMRLYGHGQSHARGSARFTELMPLFEESVGVRQIFTVQIDNLQTSCGYGVPVYELVEERKTLGKWAESKGEQALKDYFEEKNRISIDGLPATGDSS</sequence>
<protein>
    <recommendedName>
        <fullName evidence="1">Pyridoxamine 5'-phosphate oxidase N-terminal domain-containing protein</fullName>
    </recommendedName>
</protein>
<evidence type="ECO:0000259" key="1">
    <source>
        <dbReference type="Pfam" id="PF01243"/>
    </source>
</evidence>
<proteinExistence type="predicted"/>